<comment type="caution">
    <text evidence="2">The sequence shown here is derived from an EMBL/GenBank/DDBJ whole genome shotgun (WGS) entry which is preliminary data.</text>
</comment>
<feature type="region of interest" description="Disordered" evidence="1">
    <location>
        <begin position="150"/>
        <end position="171"/>
    </location>
</feature>
<evidence type="ECO:0000313" key="3">
    <source>
        <dbReference type="Proteomes" id="UP000799764"/>
    </source>
</evidence>
<reference evidence="2" key="1">
    <citation type="journal article" date="2020" name="Stud. Mycol.">
        <title>101 Dothideomycetes genomes: a test case for predicting lifestyles and emergence of pathogens.</title>
        <authorList>
            <person name="Haridas S."/>
            <person name="Albert R."/>
            <person name="Binder M."/>
            <person name="Bloem J."/>
            <person name="Labutti K."/>
            <person name="Salamov A."/>
            <person name="Andreopoulos B."/>
            <person name="Baker S."/>
            <person name="Barry K."/>
            <person name="Bills G."/>
            <person name="Bluhm B."/>
            <person name="Cannon C."/>
            <person name="Castanera R."/>
            <person name="Culley D."/>
            <person name="Daum C."/>
            <person name="Ezra D."/>
            <person name="Gonzalez J."/>
            <person name="Henrissat B."/>
            <person name="Kuo A."/>
            <person name="Liang C."/>
            <person name="Lipzen A."/>
            <person name="Lutzoni F."/>
            <person name="Magnuson J."/>
            <person name="Mondo S."/>
            <person name="Nolan M."/>
            <person name="Ohm R."/>
            <person name="Pangilinan J."/>
            <person name="Park H.-J."/>
            <person name="Ramirez L."/>
            <person name="Alfaro M."/>
            <person name="Sun H."/>
            <person name="Tritt A."/>
            <person name="Yoshinaga Y."/>
            <person name="Zwiers L.-H."/>
            <person name="Turgeon B."/>
            <person name="Goodwin S."/>
            <person name="Spatafora J."/>
            <person name="Crous P."/>
            <person name="Grigoriev I."/>
        </authorList>
    </citation>
    <scope>NUCLEOTIDE SEQUENCE</scope>
    <source>
        <strain evidence="2">CBS 690.94</strain>
    </source>
</reference>
<protein>
    <submittedName>
        <fullName evidence="2">Uncharacterized protein</fullName>
    </submittedName>
</protein>
<dbReference type="AlphaFoldDB" id="A0A9P4PAX2"/>
<organism evidence="2 3">
    <name type="scientific">Karstenula rhodostoma CBS 690.94</name>
    <dbReference type="NCBI Taxonomy" id="1392251"/>
    <lineage>
        <taxon>Eukaryota</taxon>
        <taxon>Fungi</taxon>
        <taxon>Dikarya</taxon>
        <taxon>Ascomycota</taxon>
        <taxon>Pezizomycotina</taxon>
        <taxon>Dothideomycetes</taxon>
        <taxon>Pleosporomycetidae</taxon>
        <taxon>Pleosporales</taxon>
        <taxon>Massarineae</taxon>
        <taxon>Didymosphaeriaceae</taxon>
        <taxon>Karstenula</taxon>
    </lineage>
</organism>
<feature type="compositionally biased region" description="Low complexity" evidence="1">
    <location>
        <begin position="150"/>
        <end position="161"/>
    </location>
</feature>
<proteinExistence type="predicted"/>
<dbReference type="Proteomes" id="UP000799764">
    <property type="component" value="Unassembled WGS sequence"/>
</dbReference>
<gene>
    <name evidence="2" type="ORF">P171DRAFT_446501</name>
</gene>
<feature type="region of interest" description="Disordered" evidence="1">
    <location>
        <begin position="35"/>
        <end position="59"/>
    </location>
</feature>
<name>A0A9P4PAX2_9PLEO</name>
<evidence type="ECO:0000313" key="2">
    <source>
        <dbReference type="EMBL" id="KAF2441654.1"/>
    </source>
</evidence>
<dbReference type="EMBL" id="MU001505">
    <property type="protein sequence ID" value="KAF2441654.1"/>
    <property type="molecule type" value="Genomic_DNA"/>
</dbReference>
<sequence length="211" mass="22621">MDDHGAMVCLAVCRVGRGFCGSSCSCTASAWLQRGPPTAPKNRPRKKKGAETGQQRDWPSGRVECSWRRHLNAAVAVAHSRTVCLALAVSVRREPGSARRSRRHTATTAPLRHSARSTRFFLSFGASRQRPSARAVRPLQLATCKALATPTPAPHLAHTNAPPTPSLLDARQPSLARPRSLLTCAVQLAPPRASLLSSLCPLLVPPLAPGR</sequence>
<evidence type="ECO:0000256" key="1">
    <source>
        <dbReference type="SAM" id="MobiDB-lite"/>
    </source>
</evidence>
<accession>A0A9P4PAX2</accession>
<keyword evidence="3" id="KW-1185">Reference proteome</keyword>